<evidence type="ECO:0000256" key="4">
    <source>
        <dbReference type="ARBA" id="ARBA00023002"/>
    </source>
</evidence>
<keyword evidence="6" id="KW-0812">Transmembrane</keyword>
<dbReference type="OrthoDB" id="47494at2759"/>
<comment type="cofactor">
    <cofactor evidence="1">
        <name>FAD</name>
        <dbReference type="ChEBI" id="CHEBI:57692"/>
    </cofactor>
</comment>
<dbReference type="STRING" id="857342.A0A2T3ATP2"/>
<sequence length="401" mass="43717">MPDTNPPTSDLHVLIIGAGITGLVLAQGLKKAGIRFTIFEREPVDYQPTRDWGIAIHWSVPMLEKLLPATLYARLPEVLTDPCHPNKKIFEAVSIYNGQTGELLRDTGMPGMIRVDRNRMRKLCGTGILVQHDKSLTSLTYGANGTGVTAHFHDGTTATGDIIIGADGARSSVRELLLGKEKAALTASPVINLMAKVNFNDAERAAHVRSGNPILKLAFHPNGAMNFTVQNVLNEDDPRTWTFLVGASWPGKAEQYPDNETRLAALRKATEDFCEPYRSATLWIPEGTRVSNNGTHYWVTIPWDNHDGRVTLAGDAAHPMTPHRGQGLNNGILDVVNLVNALVELPDKSSLPGLVSKYEAEMVPRGAAEVKTSVENSNLAHNWDTIMESGLITKGVERSAL</sequence>
<evidence type="ECO:0000313" key="9">
    <source>
        <dbReference type="Proteomes" id="UP000241818"/>
    </source>
</evidence>
<dbReference type="RefSeq" id="XP_024718001.1">
    <property type="nucleotide sequence ID" value="XM_024861221.1"/>
</dbReference>
<keyword evidence="6" id="KW-0472">Membrane</keyword>
<dbReference type="GeneID" id="36569302"/>
<dbReference type="InterPro" id="IPR002938">
    <property type="entry name" value="FAD-bd"/>
</dbReference>
<dbReference type="SUPFAM" id="SSF51905">
    <property type="entry name" value="FAD/NAD(P)-binding domain"/>
    <property type="match status" value="1"/>
</dbReference>
<name>A0A2T3ATP2_AMORE</name>
<evidence type="ECO:0000259" key="7">
    <source>
        <dbReference type="Pfam" id="PF01494"/>
    </source>
</evidence>
<evidence type="ECO:0000313" key="8">
    <source>
        <dbReference type="EMBL" id="PSS10822.1"/>
    </source>
</evidence>
<evidence type="ECO:0000256" key="1">
    <source>
        <dbReference type="ARBA" id="ARBA00001974"/>
    </source>
</evidence>
<dbReference type="GO" id="GO:0004497">
    <property type="term" value="F:monooxygenase activity"/>
    <property type="evidence" value="ECO:0007669"/>
    <property type="project" value="UniProtKB-KW"/>
</dbReference>
<keyword evidence="9" id="KW-1185">Reference proteome</keyword>
<dbReference type="EMBL" id="KZ679016">
    <property type="protein sequence ID" value="PSS10822.1"/>
    <property type="molecule type" value="Genomic_DNA"/>
</dbReference>
<dbReference type="PANTHER" id="PTHR47178">
    <property type="entry name" value="MONOOXYGENASE, FAD-BINDING"/>
    <property type="match status" value="1"/>
</dbReference>
<dbReference type="GO" id="GO:0071949">
    <property type="term" value="F:FAD binding"/>
    <property type="evidence" value="ECO:0007669"/>
    <property type="project" value="InterPro"/>
</dbReference>
<evidence type="ECO:0000256" key="5">
    <source>
        <dbReference type="ARBA" id="ARBA00023033"/>
    </source>
</evidence>
<organism evidence="8 9">
    <name type="scientific">Amorphotheca resinae ATCC 22711</name>
    <dbReference type="NCBI Taxonomy" id="857342"/>
    <lineage>
        <taxon>Eukaryota</taxon>
        <taxon>Fungi</taxon>
        <taxon>Dikarya</taxon>
        <taxon>Ascomycota</taxon>
        <taxon>Pezizomycotina</taxon>
        <taxon>Leotiomycetes</taxon>
        <taxon>Helotiales</taxon>
        <taxon>Amorphothecaceae</taxon>
        <taxon>Amorphotheca</taxon>
    </lineage>
</organism>
<keyword evidence="4" id="KW-0560">Oxidoreductase</keyword>
<keyword evidence="3" id="KW-0274">FAD</keyword>
<dbReference type="Gene3D" id="3.50.50.60">
    <property type="entry name" value="FAD/NAD(P)-binding domain"/>
    <property type="match status" value="1"/>
</dbReference>
<protein>
    <recommendedName>
        <fullName evidence="7">FAD-binding domain-containing protein</fullName>
    </recommendedName>
</protein>
<evidence type="ECO:0000256" key="2">
    <source>
        <dbReference type="ARBA" id="ARBA00022630"/>
    </source>
</evidence>
<keyword evidence="2" id="KW-0285">Flavoprotein</keyword>
<gene>
    <name evidence="8" type="ORF">M430DRAFT_108521</name>
</gene>
<dbReference type="Pfam" id="PF01494">
    <property type="entry name" value="FAD_binding_3"/>
    <property type="match status" value="1"/>
</dbReference>
<feature type="transmembrane region" description="Helical" evidence="6">
    <location>
        <begin position="12"/>
        <end position="29"/>
    </location>
</feature>
<reference evidence="8 9" key="1">
    <citation type="journal article" date="2018" name="New Phytol.">
        <title>Comparative genomics and transcriptomics depict ericoid mycorrhizal fungi as versatile saprotrophs and plant mutualists.</title>
        <authorList>
            <person name="Martino E."/>
            <person name="Morin E."/>
            <person name="Grelet G.A."/>
            <person name="Kuo A."/>
            <person name="Kohler A."/>
            <person name="Daghino S."/>
            <person name="Barry K.W."/>
            <person name="Cichocki N."/>
            <person name="Clum A."/>
            <person name="Dockter R.B."/>
            <person name="Hainaut M."/>
            <person name="Kuo R.C."/>
            <person name="LaButti K."/>
            <person name="Lindahl B.D."/>
            <person name="Lindquist E.A."/>
            <person name="Lipzen A."/>
            <person name="Khouja H.R."/>
            <person name="Magnuson J."/>
            <person name="Murat C."/>
            <person name="Ohm R.A."/>
            <person name="Singer S.W."/>
            <person name="Spatafora J.W."/>
            <person name="Wang M."/>
            <person name="Veneault-Fourrey C."/>
            <person name="Henrissat B."/>
            <person name="Grigoriev I.V."/>
            <person name="Martin F.M."/>
            <person name="Perotto S."/>
        </authorList>
    </citation>
    <scope>NUCLEOTIDE SEQUENCE [LARGE SCALE GENOMIC DNA]</scope>
    <source>
        <strain evidence="8 9">ATCC 22711</strain>
    </source>
</reference>
<dbReference type="InParanoid" id="A0A2T3ATP2"/>
<dbReference type="Proteomes" id="UP000241818">
    <property type="component" value="Unassembled WGS sequence"/>
</dbReference>
<proteinExistence type="predicted"/>
<dbReference type="PRINTS" id="PR00420">
    <property type="entry name" value="RNGMNOXGNASE"/>
</dbReference>
<dbReference type="InterPro" id="IPR036188">
    <property type="entry name" value="FAD/NAD-bd_sf"/>
</dbReference>
<feature type="domain" description="FAD-binding" evidence="7">
    <location>
        <begin position="11"/>
        <end position="371"/>
    </location>
</feature>
<dbReference type="PANTHER" id="PTHR47178:SF2">
    <property type="entry name" value="FAD-BINDING DOMAIN-CONTAINING PROTEIN"/>
    <property type="match status" value="1"/>
</dbReference>
<accession>A0A2T3ATP2</accession>
<keyword evidence="5" id="KW-0503">Monooxygenase</keyword>
<evidence type="ECO:0000256" key="3">
    <source>
        <dbReference type="ARBA" id="ARBA00022827"/>
    </source>
</evidence>
<keyword evidence="6" id="KW-1133">Transmembrane helix</keyword>
<dbReference type="AlphaFoldDB" id="A0A2T3ATP2"/>
<evidence type="ECO:0000256" key="6">
    <source>
        <dbReference type="SAM" id="Phobius"/>
    </source>
</evidence>